<keyword evidence="3" id="KW-1003">Cell membrane</keyword>
<dbReference type="Gene3D" id="3.40.190.10">
    <property type="entry name" value="Periplasmic binding protein-like II"/>
    <property type="match status" value="2"/>
</dbReference>
<organism evidence="7 10">
    <name type="scientific">Pseudoduganella plicata</name>
    <dbReference type="NCBI Taxonomy" id="321984"/>
    <lineage>
        <taxon>Bacteria</taxon>
        <taxon>Pseudomonadati</taxon>
        <taxon>Pseudomonadota</taxon>
        <taxon>Betaproteobacteria</taxon>
        <taxon>Burkholderiales</taxon>
        <taxon>Oxalobacteraceae</taxon>
        <taxon>Telluria group</taxon>
        <taxon>Pseudoduganella</taxon>
    </lineage>
</organism>
<gene>
    <name evidence="8" type="ORF">E1742_13710</name>
    <name evidence="7" type="ORF">GCM10007388_36150</name>
</gene>
<dbReference type="EMBL" id="CP038026">
    <property type="protein sequence ID" value="QBQ37110.1"/>
    <property type="molecule type" value="Genomic_DNA"/>
</dbReference>
<keyword evidence="2" id="KW-0813">Transport</keyword>
<evidence type="ECO:0000256" key="4">
    <source>
        <dbReference type="ARBA" id="ARBA00022519"/>
    </source>
</evidence>
<evidence type="ECO:0000256" key="5">
    <source>
        <dbReference type="ARBA" id="ARBA00022729"/>
    </source>
</evidence>
<proteinExistence type="predicted"/>
<name>A0A4P7BFU0_9BURK</name>
<dbReference type="Proteomes" id="UP000294359">
    <property type="component" value="Chromosome"/>
</dbReference>
<dbReference type="InterPro" id="IPR044527">
    <property type="entry name" value="NrtA/CpmA_ABC-bd_dom"/>
</dbReference>
<dbReference type="OrthoDB" id="9789215at2"/>
<dbReference type="Proteomes" id="UP000619512">
    <property type="component" value="Unassembled WGS sequence"/>
</dbReference>
<accession>A0A4P7BFU0</accession>
<reference evidence="7" key="3">
    <citation type="submission" date="2022-12" db="EMBL/GenBank/DDBJ databases">
        <authorList>
            <person name="Sun Q."/>
            <person name="Kim S."/>
        </authorList>
    </citation>
    <scope>NUCLEOTIDE SEQUENCE</scope>
    <source>
        <strain evidence="7">KCTC 12344</strain>
    </source>
</reference>
<evidence type="ECO:0000313" key="7">
    <source>
        <dbReference type="EMBL" id="GGY99300.1"/>
    </source>
</evidence>
<keyword evidence="4" id="KW-0997">Cell inner membrane</keyword>
<keyword evidence="6" id="KW-0472">Membrane</keyword>
<evidence type="ECO:0000256" key="2">
    <source>
        <dbReference type="ARBA" id="ARBA00022448"/>
    </source>
</evidence>
<comment type="subcellular location">
    <subcellularLocation>
        <location evidence="1">Endomembrane system</location>
    </subcellularLocation>
</comment>
<evidence type="ECO:0000256" key="1">
    <source>
        <dbReference type="ARBA" id="ARBA00004308"/>
    </source>
</evidence>
<dbReference type="PANTHER" id="PTHR30024:SF7">
    <property type="entry name" value="NITRATE_NITRITE BINDING PROTEIN NRTA"/>
    <property type="match status" value="1"/>
</dbReference>
<dbReference type="RefSeq" id="WP_134385478.1">
    <property type="nucleotide sequence ID" value="NZ_BMWW01000006.1"/>
</dbReference>
<reference evidence="7" key="1">
    <citation type="journal article" date="2014" name="Int. J. Syst. Evol. Microbiol.">
        <title>Complete genome sequence of Corynebacterium casei LMG S-19264T (=DSM 44701T), isolated from a smear-ripened cheese.</title>
        <authorList>
            <consortium name="US DOE Joint Genome Institute (JGI-PGF)"/>
            <person name="Walter F."/>
            <person name="Albersmeier A."/>
            <person name="Kalinowski J."/>
            <person name="Ruckert C."/>
        </authorList>
    </citation>
    <scope>NUCLEOTIDE SEQUENCE</scope>
    <source>
        <strain evidence="7">KCTC 12344</strain>
    </source>
</reference>
<dbReference type="Pfam" id="PF13379">
    <property type="entry name" value="NMT1_2"/>
    <property type="match status" value="1"/>
</dbReference>
<dbReference type="AlphaFoldDB" id="A0A4P7BFU0"/>
<keyword evidence="9" id="KW-1185">Reference proteome</keyword>
<evidence type="ECO:0000256" key="6">
    <source>
        <dbReference type="ARBA" id="ARBA00023136"/>
    </source>
</evidence>
<evidence type="ECO:0000313" key="10">
    <source>
        <dbReference type="Proteomes" id="UP000619512"/>
    </source>
</evidence>
<evidence type="ECO:0000313" key="8">
    <source>
        <dbReference type="EMBL" id="QBQ37110.1"/>
    </source>
</evidence>
<dbReference type="CDD" id="cd13553">
    <property type="entry name" value="PBP2_NrtA_CpmA_like"/>
    <property type="match status" value="1"/>
</dbReference>
<dbReference type="GO" id="GO:0012505">
    <property type="term" value="C:endomembrane system"/>
    <property type="evidence" value="ECO:0007669"/>
    <property type="project" value="UniProtKB-SubCell"/>
</dbReference>
<evidence type="ECO:0000256" key="3">
    <source>
        <dbReference type="ARBA" id="ARBA00022475"/>
    </source>
</evidence>
<reference evidence="8 9" key="2">
    <citation type="submission" date="2019-03" db="EMBL/GenBank/DDBJ databases">
        <title>Draft Genome Sequences of Six Type Strains of the Genus Massilia.</title>
        <authorList>
            <person name="Miess H."/>
            <person name="Frediansyhah A."/>
            <person name="Gross H."/>
        </authorList>
    </citation>
    <scope>NUCLEOTIDE SEQUENCE [LARGE SCALE GENOMIC DNA]</scope>
    <source>
        <strain evidence="8 9">DSM 17505</strain>
    </source>
</reference>
<dbReference type="EMBL" id="BMWW01000006">
    <property type="protein sequence ID" value="GGY99300.1"/>
    <property type="molecule type" value="Genomic_DNA"/>
</dbReference>
<keyword evidence="5" id="KW-0732">Signal</keyword>
<dbReference type="SUPFAM" id="SSF53850">
    <property type="entry name" value="Periplasmic binding protein-like II"/>
    <property type="match status" value="1"/>
</dbReference>
<evidence type="ECO:0000313" key="9">
    <source>
        <dbReference type="Proteomes" id="UP000294359"/>
    </source>
</evidence>
<sequence length="377" mass="41150">MQIEKQAVRIGFNPLTDCASVVMASVLGFDEQYGIRIVLSRETSWAGVRDKLVTGELDAAHALLGMVYGTQLGIGAQRHDMAVLMNLNRNGQAITLSRRLAELGAVDGPSLAALMKSERRQYVFAQTFPTGTHAMWLYYWLAAHGIDPLRNARAITVPPTQMVYNLAEGHMDGFCAGEPWGHRAVMDGVGVTAATSQQIWPDHPEKVLGASAAFVDAHPNTCRALVAAVLAASRWIDVSVANRRAMAEIVSSGCYVGTERAAILPRILGHYDNGMGRQWQDARPLCFHQDGAANYPYLSDGIWFMTQFRRWGLLKSHPDYEATARAITRAQLYREAAELAGVAVPAESTRSSTFIGGGVWNGADPEGYVASFAIRQR</sequence>
<protein>
    <submittedName>
        <fullName evidence="8">Nitrate ABC transporter substrate-binding protein</fullName>
    </submittedName>
    <submittedName>
        <fullName evidence="7">Nitrate transporter component</fullName>
    </submittedName>
</protein>
<dbReference type="PANTHER" id="PTHR30024">
    <property type="entry name" value="ALIPHATIC SULFONATES-BINDING PROTEIN-RELATED"/>
    <property type="match status" value="1"/>
</dbReference>